<evidence type="ECO:0000313" key="3">
    <source>
        <dbReference type="Proteomes" id="UP001218218"/>
    </source>
</evidence>
<protein>
    <submittedName>
        <fullName evidence="2">Uncharacterized protein</fullName>
    </submittedName>
</protein>
<dbReference type="Proteomes" id="UP001218218">
    <property type="component" value="Unassembled WGS sequence"/>
</dbReference>
<reference evidence="2" key="1">
    <citation type="submission" date="2023-03" db="EMBL/GenBank/DDBJ databases">
        <title>Massive genome expansion in bonnet fungi (Mycena s.s.) driven by repeated elements and novel gene families across ecological guilds.</title>
        <authorList>
            <consortium name="Lawrence Berkeley National Laboratory"/>
            <person name="Harder C.B."/>
            <person name="Miyauchi S."/>
            <person name="Viragh M."/>
            <person name="Kuo A."/>
            <person name="Thoen E."/>
            <person name="Andreopoulos B."/>
            <person name="Lu D."/>
            <person name="Skrede I."/>
            <person name="Drula E."/>
            <person name="Henrissat B."/>
            <person name="Morin E."/>
            <person name="Kohler A."/>
            <person name="Barry K."/>
            <person name="LaButti K."/>
            <person name="Morin E."/>
            <person name="Salamov A."/>
            <person name="Lipzen A."/>
            <person name="Mereny Z."/>
            <person name="Hegedus B."/>
            <person name="Baldrian P."/>
            <person name="Stursova M."/>
            <person name="Weitz H."/>
            <person name="Taylor A."/>
            <person name="Grigoriev I.V."/>
            <person name="Nagy L.G."/>
            <person name="Martin F."/>
            <person name="Kauserud H."/>
        </authorList>
    </citation>
    <scope>NUCLEOTIDE SEQUENCE</scope>
    <source>
        <strain evidence="2">CBHHK002</strain>
    </source>
</reference>
<proteinExistence type="predicted"/>
<organism evidence="2 3">
    <name type="scientific">Mycena albidolilacea</name>
    <dbReference type="NCBI Taxonomy" id="1033008"/>
    <lineage>
        <taxon>Eukaryota</taxon>
        <taxon>Fungi</taxon>
        <taxon>Dikarya</taxon>
        <taxon>Basidiomycota</taxon>
        <taxon>Agaricomycotina</taxon>
        <taxon>Agaricomycetes</taxon>
        <taxon>Agaricomycetidae</taxon>
        <taxon>Agaricales</taxon>
        <taxon>Marasmiineae</taxon>
        <taxon>Mycenaceae</taxon>
        <taxon>Mycena</taxon>
    </lineage>
</organism>
<gene>
    <name evidence="2" type="ORF">DFH08DRAFT_955708</name>
</gene>
<comment type="caution">
    <text evidence="2">The sequence shown here is derived from an EMBL/GenBank/DDBJ whole genome shotgun (WGS) entry which is preliminary data.</text>
</comment>
<name>A0AAD7EW33_9AGAR</name>
<sequence>MHQLPQDLAVHFNKKDHEIHALLCNTSQLKAQRKPSLRKAVLYQRSLDLQEEGISKGLKELQTDLNNDLKSGVFTYSTIHKDEKQRLINQLLEHHYQARTSIRATMKTAQIDASNTAERIGNKLIDLFECTGVCVFACFSCEHADNPSHAHSVDSDDTLNFMLQGMDITSQHFMRKFKQYADVLDLLSGSRQAVKNGASTARADVSRLMNECLRKITKNIKAKMDWVGYEFKVQSKYGVEIVGNIPIPRTRPTTWPLETVLAIRDRLVTGTINFVPMTKDQVAALAAKHKAARAAGGTVSGHDGRKDKGGTHAPCKTKLTAGGVKKSKKTVVDSDKDESSDGREDDDNNDSNSNKETVVQPALMTPGMGSMLSPVKGVSC</sequence>
<keyword evidence="3" id="KW-1185">Reference proteome</keyword>
<dbReference type="EMBL" id="JARIHO010000010">
    <property type="protein sequence ID" value="KAJ7354314.1"/>
    <property type="molecule type" value="Genomic_DNA"/>
</dbReference>
<feature type="compositionally biased region" description="Basic and acidic residues" evidence="1">
    <location>
        <begin position="330"/>
        <end position="342"/>
    </location>
</feature>
<accession>A0AAD7EW33</accession>
<dbReference type="AlphaFoldDB" id="A0AAD7EW33"/>
<feature type="region of interest" description="Disordered" evidence="1">
    <location>
        <begin position="293"/>
        <end position="380"/>
    </location>
</feature>
<evidence type="ECO:0000313" key="2">
    <source>
        <dbReference type="EMBL" id="KAJ7354314.1"/>
    </source>
</evidence>
<evidence type="ECO:0000256" key="1">
    <source>
        <dbReference type="SAM" id="MobiDB-lite"/>
    </source>
</evidence>